<feature type="signal peptide" evidence="1">
    <location>
        <begin position="1"/>
        <end position="28"/>
    </location>
</feature>
<dbReference type="OrthoDB" id="9778934at2"/>
<comment type="caution">
    <text evidence="2">The sequence shown here is derived from an EMBL/GenBank/DDBJ whole genome shotgun (WGS) entry which is preliminary data.</text>
</comment>
<dbReference type="GO" id="GO:0005507">
    <property type="term" value="F:copper ion binding"/>
    <property type="evidence" value="ECO:0007669"/>
    <property type="project" value="InterPro"/>
</dbReference>
<dbReference type="InterPro" id="IPR007939">
    <property type="entry name" value="Cu-R_B_prcur"/>
</dbReference>
<reference evidence="2 3" key="1">
    <citation type="submission" date="2019-03" db="EMBL/GenBank/DDBJ databases">
        <title>Roseomonas sp. a novel Roseomonas species isolated from Sea whip Gorgonian.</title>
        <authorList>
            <person name="Li F."/>
            <person name="Pan X."/>
            <person name="Huang S."/>
            <person name="Li Z."/>
            <person name="Meng B."/>
        </authorList>
    </citation>
    <scope>NUCLEOTIDE SEQUENCE [LARGE SCALE GENOMIC DNA]</scope>
    <source>
        <strain evidence="2 3">M0104</strain>
    </source>
</reference>
<sequence length="253" mass="27798">MQAPIARQAGRAIIAALGLALAAGGARAQEALRPEGVTQTGHEVFSHGVLVEQLEYGFGLDGPNIGRWNAQAWYGSDTDKAWLKTEGETTRSGRAESAEVQLLYSRLLSYYWDLQAGLRYDIRPLPNRAYGVIGLQGLAPGMFEVDLQGFVSERGDISARAEVSYDLYVTQRLVLQPNLEVNLALQEVEELGTGAGFNDVEVGLRLRYEVTREVAPYIGVSYERKLGDTARFARNEGEDVGGWQLLAGVRIFF</sequence>
<dbReference type="RefSeq" id="WP_160938717.1">
    <property type="nucleotide sequence ID" value="NZ_SNVJ01000020.1"/>
</dbReference>
<dbReference type="Proteomes" id="UP000460715">
    <property type="component" value="Unassembled WGS sequence"/>
</dbReference>
<protein>
    <submittedName>
        <fullName evidence="2">Copper resistance protein B</fullName>
    </submittedName>
</protein>
<keyword evidence="1" id="KW-0732">Signal</keyword>
<dbReference type="Pfam" id="PF05275">
    <property type="entry name" value="CopB"/>
    <property type="match status" value="1"/>
</dbReference>
<feature type="chain" id="PRO_5032403744" evidence="1">
    <location>
        <begin position="29"/>
        <end position="253"/>
    </location>
</feature>
<dbReference type="GO" id="GO:0006878">
    <property type="term" value="P:intracellular copper ion homeostasis"/>
    <property type="evidence" value="ECO:0007669"/>
    <property type="project" value="InterPro"/>
</dbReference>
<proteinExistence type="predicted"/>
<keyword evidence="3" id="KW-1185">Reference proteome</keyword>
<accession>A0A845BGQ9</accession>
<name>A0A845BGQ9_9PROT</name>
<evidence type="ECO:0000256" key="1">
    <source>
        <dbReference type="SAM" id="SignalP"/>
    </source>
</evidence>
<evidence type="ECO:0000313" key="3">
    <source>
        <dbReference type="Proteomes" id="UP000460715"/>
    </source>
</evidence>
<dbReference type="EMBL" id="SNVJ01000020">
    <property type="protein sequence ID" value="MXP65306.1"/>
    <property type="molecule type" value="Genomic_DNA"/>
</dbReference>
<gene>
    <name evidence="2" type="ORF">E0493_18320</name>
</gene>
<evidence type="ECO:0000313" key="2">
    <source>
        <dbReference type="EMBL" id="MXP65306.1"/>
    </source>
</evidence>
<dbReference type="AlphaFoldDB" id="A0A845BGQ9"/>
<organism evidence="2 3">
    <name type="scientific">Teichococcus coralli</name>
    <dbReference type="NCBI Taxonomy" id="2545983"/>
    <lineage>
        <taxon>Bacteria</taxon>
        <taxon>Pseudomonadati</taxon>
        <taxon>Pseudomonadota</taxon>
        <taxon>Alphaproteobacteria</taxon>
        <taxon>Acetobacterales</taxon>
        <taxon>Roseomonadaceae</taxon>
        <taxon>Roseomonas</taxon>
    </lineage>
</organism>
<dbReference type="GO" id="GO:0009279">
    <property type="term" value="C:cell outer membrane"/>
    <property type="evidence" value="ECO:0007669"/>
    <property type="project" value="InterPro"/>
</dbReference>